<dbReference type="Gene3D" id="3.40.50.12780">
    <property type="entry name" value="N-terminal domain of ligase-like"/>
    <property type="match status" value="1"/>
</dbReference>
<feature type="region of interest" description="Disordered" evidence="6">
    <location>
        <begin position="28"/>
        <end position="57"/>
    </location>
</feature>
<dbReference type="InterPro" id="IPR020845">
    <property type="entry name" value="AMP-binding_CS"/>
</dbReference>
<evidence type="ECO:0000256" key="2">
    <source>
        <dbReference type="ARBA" id="ARBA00022598"/>
    </source>
</evidence>
<keyword evidence="4" id="KW-0067">ATP-binding</keyword>
<feature type="compositionally biased region" description="Basic and acidic residues" evidence="6">
    <location>
        <begin position="40"/>
        <end position="57"/>
    </location>
</feature>
<comment type="caution">
    <text evidence="8">The sequence shown here is derived from an EMBL/GenBank/DDBJ whole genome shotgun (WGS) entry which is preliminary data.</text>
</comment>
<evidence type="ECO:0000256" key="4">
    <source>
        <dbReference type="ARBA" id="ARBA00022840"/>
    </source>
</evidence>
<comment type="catalytic activity">
    <reaction evidence="5">
        <text>a long-chain fatty acid + ATP + CoA = a long-chain fatty acyl-CoA + AMP + diphosphate</text>
        <dbReference type="Rhea" id="RHEA:15421"/>
        <dbReference type="ChEBI" id="CHEBI:30616"/>
        <dbReference type="ChEBI" id="CHEBI:33019"/>
        <dbReference type="ChEBI" id="CHEBI:57287"/>
        <dbReference type="ChEBI" id="CHEBI:57560"/>
        <dbReference type="ChEBI" id="CHEBI:83139"/>
        <dbReference type="ChEBI" id="CHEBI:456215"/>
        <dbReference type="EC" id="6.2.1.3"/>
    </reaction>
</comment>
<dbReference type="STRING" id="252740.A0A423VH15"/>
<dbReference type="InterPro" id="IPR042099">
    <property type="entry name" value="ANL_N_sf"/>
</dbReference>
<keyword evidence="3" id="KW-0547">Nucleotide-binding</keyword>
<dbReference type="Proteomes" id="UP000284375">
    <property type="component" value="Unassembled WGS sequence"/>
</dbReference>
<dbReference type="GO" id="GO:0005524">
    <property type="term" value="F:ATP binding"/>
    <property type="evidence" value="ECO:0007669"/>
    <property type="project" value="UniProtKB-KW"/>
</dbReference>
<proteinExistence type="inferred from homology"/>
<evidence type="ECO:0000256" key="3">
    <source>
        <dbReference type="ARBA" id="ARBA00022741"/>
    </source>
</evidence>
<dbReference type="GO" id="GO:0004467">
    <property type="term" value="F:long-chain fatty acid-CoA ligase activity"/>
    <property type="evidence" value="ECO:0007669"/>
    <property type="project" value="UniProtKB-EC"/>
</dbReference>
<keyword evidence="9" id="KW-1185">Reference proteome</keyword>
<dbReference type="SUPFAM" id="SSF56801">
    <property type="entry name" value="Acetyl-CoA synthetase-like"/>
    <property type="match status" value="1"/>
</dbReference>
<evidence type="ECO:0000256" key="5">
    <source>
        <dbReference type="ARBA" id="ARBA00036813"/>
    </source>
</evidence>
<gene>
    <name evidence="8" type="ORF">VSDG_08816</name>
</gene>
<evidence type="ECO:0000256" key="1">
    <source>
        <dbReference type="ARBA" id="ARBA00006432"/>
    </source>
</evidence>
<accession>A0A423VH15</accession>
<dbReference type="EMBL" id="LJZO01000052">
    <property type="protein sequence ID" value="ROV90199.1"/>
    <property type="molecule type" value="Genomic_DNA"/>
</dbReference>
<name>A0A423VH15_CYTCH</name>
<evidence type="ECO:0000313" key="9">
    <source>
        <dbReference type="Proteomes" id="UP000284375"/>
    </source>
</evidence>
<dbReference type="GO" id="GO:0005886">
    <property type="term" value="C:plasma membrane"/>
    <property type="evidence" value="ECO:0007669"/>
    <property type="project" value="TreeGrafter"/>
</dbReference>
<organism evidence="8 9">
    <name type="scientific">Cytospora chrysosperma</name>
    <name type="common">Cytospora canker fungus</name>
    <name type="synonym">Sphaeria chrysosperma</name>
    <dbReference type="NCBI Taxonomy" id="252740"/>
    <lineage>
        <taxon>Eukaryota</taxon>
        <taxon>Fungi</taxon>
        <taxon>Dikarya</taxon>
        <taxon>Ascomycota</taxon>
        <taxon>Pezizomycotina</taxon>
        <taxon>Sordariomycetes</taxon>
        <taxon>Sordariomycetidae</taxon>
        <taxon>Diaporthales</taxon>
        <taxon>Cytosporaceae</taxon>
        <taxon>Cytospora</taxon>
    </lineage>
</organism>
<dbReference type="PANTHER" id="PTHR43272:SF83">
    <property type="entry name" value="ACYL-COA SYNTHETASE LONG-CHAIN, ISOFORM J"/>
    <property type="match status" value="1"/>
</dbReference>
<sequence>MPCKQNLNVPESWRSGIGPLYMIEQPPFAIDSPGAPEVEGETKPRRNPKAKDGLFDRPSPDIDTVYALVKSSAEEHAGDRCMGTRKLIQIHEETKKVPKNVNGKTEMVDKKWQYFELSDYAYMTYGEYNAHLLNLASGLRELGLEKGDRVHMFASTSANWLAMSHACSSQTFTIVTAYDTLGPAGVQHTLVQSEPKVMFTDPHLLKTAAGALEKAESVKIVIYNDKAIGQPVTQSEIDAFKSSHSHLTVMSASELASLGEDNPYQPMPPTPEDTYCIMYTSGSTGPPKGVSVTHGGFIAAVAGLVGVIGDSVSPEEVILAYLPLAHILEMVVENLVLFFGATLGYGSSRTLSDLNVRHCLGDMRTLRPSILVGVPQVWETIKKGVISKVGSSSLLVRAAFWGAFNTKSFLVQHNLPGQTIFDSAIFGKVRHMTGGRLRFIINGASGISKETAHFLSMIMAPMISGYGLTETCGNGALGSPQQFTLSGSCGPITPAIECKLVSIPELNYSTSTTPPQGEIWLRGKPVLKEYYKNPEETEKAVTPDGWFKTGDIGEFDHLGHLKIIDRVKNLVKLQGGEYIALEKLESVYRSARAVQNIMVHGDSEHPRPIAVIFVNEPVIKDIAKELGVEVKLDHELMSNAAVKDAVLKDLLAQGKGAGLTGLETVCGVVLTDEEWTPQNGLVTATQKINRRAVREKYQKEIEQAFKS</sequence>
<dbReference type="PROSITE" id="PS00455">
    <property type="entry name" value="AMP_BINDING"/>
    <property type="match status" value="1"/>
</dbReference>
<evidence type="ECO:0000256" key="6">
    <source>
        <dbReference type="SAM" id="MobiDB-lite"/>
    </source>
</evidence>
<dbReference type="Pfam" id="PF00501">
    <property type="entry name" value="AMP-binding"/>
    <property type="match status" value="1"/>
</dbReference>
<reference evidence="8 9" key="1">
    <citation type="submission" date="2015-09" db="EMBL/GenBank/DDBJ databases">
        <title>Host preference determinants of Valsa canker pathogens revealed by comparative genomics.</title>
        <authorList>
            <person name="Yin Z."/>
            <person name="Huang L."/>
        </authorList>
    </citation>
    <scope>NUCLEOTIDE SEQUENCE [LARGE SCALE GENOMIC DNA]</scope>
    <source>
        <strain evidence="8 9">YSFL</strain>
    </source>
</reference>
<protein>
    <recommendedName>
        <fullName evidence="7">AMP-dependent synthetase/ligase domain-containing protein</fullName>
    </recommendedName>
</protein>
<dbReference type="AlphaFoldDB" id="A0A423VH15"/>
<dbReference type="GO" id="GO:0035336">
    <property type="term" value="P:long-chain fatty-acyl-CoA metabolic process"/>
    <property type="evidence" value="ECO:0007669"/>
    <property type="project" value="TreeGrafter"/>
</dbReference>
<feature type="domain" description="AMP-dependent synthetase/ligase" evidence="7">
    <location>
        <begin position="109"/>
        <end position="531"/>
    </location>
</feature>
<evidence type="ECO:0000259" key="7">
    <source>
        <dbReference type="Pfam" id="PF00501"/>
    </source>
</evidence>
<dbReference type="OrthoDB" id="1700726at2759"/>
<dbReference type="GO" id="GO:0005811">
    <property type="term" value="C:lipid droplet"/>
    <property type="evidence" value="ECO:0007669"/>
    <property type="project" value="TreeGrafter"/>
</dbReference>
<dbReference type="GO" id="GO:0005783">
    <property type="term" value="C:endoplasmic reticulum"/>
    <property type="evidence" value="ECO:0007669"/>
    <property type="project" value="TreeGrafter"/>
</dbReference>
<keyword evidence="2" id="KW-0436">Ligase</keyword>
<dbReference type="InterPro" id="IPR000873">
    <property type="entry name" value="AMP-dep_synth/lig_dom"/>
</dbReference>
<evidence type="ECO:0000313" key="8">
    <source>
        <dbReference type="EMBL" id="ROV90199.1"/>
    </source>
</evidence>
<comment type="similarity">
    <text evidence="1">Belongs to the ATP-dependent AMP-binding enzyme family.</text>
</comment>
<dbReference type="PANTHER" id="PTHR43272">
    <property type="entry name" value="LONG-CHAIN-FATTY-ACID--COA LIGASE"/>
    <property type="match status" value="1"/>
</dbReference>